<dbReference type="PROSITE" id="PS51257">
    <property type="entry name" value="PROKAR_LIPOPROTEIN"/>
    <property type="match status" value="1"/>
</dbReference>
<dbReference type="AlphaFoldDB" id="A0A7I7YNR1"/>
<reference evidence="2 3" key="1">
    <citation type="journal article" date="2019" name="Emerg. Microbes Infect.">
        <title>Comprehensive subspecies identification of 175 nontuberculous mycobacteria species based on 7547 genomic profiles.</title>
        <authorList>
            <person name="Matsumoto Y."/>
            <person name="Kinjo T."/>
            <person name="Motooka D."/>
            <person name="Nabeya D."/>
            <person name="Jung N."/>
            <person name="Uechi K."/>
            <person name="Horii T."/>
            <person name="Iida T."/>
            <person name="Fujita J."/>
            <person name="Nakamura S."/>
        </authorList>
    </citation>
    <scope>NUCLEOTIDE SEQUENCE [LARGE SCALE GENOMIC DNA]</scope>
    <source>
        <strain evidence="2 3">JCM 14742</strain>
    </source>
</reference>
<organism evidence="2 3">
    <name type="scientific">Mycobacterium parmense</name>
    <dbReference type="NCBI Taxonomy" id="185642"/>
    <lineage>
        <taxon>Bacteria</taxon>
        <taxon>Bacillati</taxon>
        <taxon>Actinomycetota</taxon>
        <taxon>Actinomycetes</taxon>
        <taxon>Mycobacteriales</taxon>
        <taxon>Mycobacteriaceae</taxon>
        <taxon>Mycobacterium</taxon>
        <taxon>Mycobacterium simiae complex</taxon>
    </lineage>
</organism>
<proteinExistence type="predicted"/>
<dbReference type="InterPro" id="IPR005693">
    <property type="entry name" value="Mce"/>
</dbReference>
<dbReference type="InterPro" id="IPR052336">
    <property type="entry name" value="MlaD_Phospholipid_Transporter"/>
</dbReference>
<dbReference type="Pfam" id="PF02470">
    <property type="entry name" value="MlaD"/>
    <property type="match status" value="1"/>
</dbReference>
<dbReference type="NCBIfam" id="TIGR00996">
    <property type="entry name" value="Mtu_fam_mce"/>
    <property type="match status" value="1"/>
</dbReference>
<feature type="compositionally biased region" description="Pro residues" evidence="1">
    <location>
        <begin position="426"/>
        <end position="451"/>
    </location>
</feature>
<dbReference type="GO" id="GO:0005576">
    <property type="term" value="C:extracellular region"/>
    <property type="evidence" value="ECO:0007669"/>
    <property type="project" value="TreeGrafter"/>
</dbReference>
<evidence type="ECO:0000256" key="1">
    <source>
        <dbReference type="SAM" id="MobiDB-lite"/>
    </source>
</evidence>
<dbReference type="OrthoDB" id="4741753at2"/>
<evidence type="ECO:0000313" key="3">
    <source>
        <dbReference type="Proteomes" id="UP000467105"/>
    </source>
</evidence>
<feature type="region of interest" description="Disordered" evidence="1">
    <location>
        <begin position="420"/>
        <end position="456"/>
    </location>
</feature>
<gene>
    <name evidence="2" type="ORF">MPRM_06100</name>
</gene>
<dbReference type="PANTHER" id="PTHR33371:SF16">
    <property type="entry name" value="MCE-FAMILY PROTEIN MCE3F"/>
    <property type="match status" value="1"/>
</dbReference>
<evidence type="ECO:0000313" key="2">
    <source>
        <dbReference type="EMBL" id="BBZ43329.1"/>
    </source>
</evidence>
<dbReference type="InterPro" id="IPR003399">
    <property type="entry name" value="Mce/MlaD"/>
</dbReference>
<dbReference type="RefSeq" id="WP_085269077.1">
    <property type="nucleotide sequence ID" value="NZ_AP022614.1"/>
</dbReference>
<protein>
    <submittedName>
        <fullName evidence="2">Mammalian cell entry protein</fullName>
    </submittedName>
</protein>
<dbReference type="Proteomes" id="UP000467105">
    <property type="component" value="Chromosome"/>
</dbReference>
<name>A0A7I7YNR1_9MYCO</name>
<dbReference type="PANTHER" id="PTHR33371">
    <property type="entry name" value="INTERMEMBRANE PHOSPHOLIPID TRANSPORT SYSTEM BINDING PROTEIN MLAD-RELATED"/>
    <property type="match status" value="1"/>
</dbReference>
<keyword evidence="3" id="KW-1185">Reference proteome</keyword>
<dbReference type="EMBL" id="AP022614">
    <property type="protein sequence ID" value="BBZ43329.1"/>
    <property type="molecule type" value="Genomic_DNA"/>
</dbReference>
<sequence length="509" mass="54522">MLRLSRRTWIQLAILSLVTIIACGAMAFNFMKLPATLFGIGEYVVTVDLPESGGLYRTSVVTYRGTDVGQVKSVDVTATGVRAVLAMRSGVKVPSDVHASVHSRSAIGEQYIELTPEPGKDAGPPRPLRAGDVIPAGRVDVPVDIGRLLDLTNRALRAIPRDNLRTVVDETDRAVSGLGPELSRIVDGSTALAIAGSRTAGELAALIDQAPPVLDSQVQTSESIARWADRTAAITAQFKAQDAALRDVLTQGTSGVEEGRALLDRVAPTLPVLFANLVSLGDIAVVYRHDIEQLLVLFPQGIAAMAAIVVPSSNTRQEYRGAQLDFNLNINLPPPCTTGYLPPTQRRSPASVDAPDRPAADLFCRVPQDSEFNVRGVRNIPCEGKPDKRAPTVELCESDQEYVPLNDGYNWKGDPNATYSGQGVPMYPPGQDPRLPPPRGTAPVTPSPPPLAVATYDPATGDYIGPDGRRYTEGDLAHQRAKSWQALLVPTPQALPATIRPAFSEEHHG</sequence>
<accession>A0A7I7YNR1</accession>